<accession>A0A7S4Q1W4</accession>
<dbReference type="AlphaFoldDB" id="A0A7S4Q1W4"/>
<name>A0A7S4Q1W4_9DINO</name>
<protein>
    <submittedName>
        <fullName evidence="1">Uncharacterized protein</fullName>
    </submittedName>
</protein>
<reference evidence="1" key="1">
    <citation type="submission" date="2021-01" db="EMBL/GenBank/DDBJ databases">
        <authorList>
            <person name="Corre E."/>
            <person name="Pelletier E."/>
            <person name="Niang G."/>
            <person name="Scheremetjew M."/>
            <person name="Finn R."/>
            <person name="Kale V."/>
            <person name="Holt S."/>
            <person name="Cochrane G."/>
            <person name="Meng A."/>
            <person name="Brown T."/>
            <person name="Cohen L."/>
        </authorList>
    </citation>
    <scope>NUCLEOTIDE SEQUENCE</scope>
    <source>
        <strain evidence="1">CCMP3105</strain>
    </source>
</reference>
<evidence type="ECO:0000313" key="1">
    <source>
        <dbReference type="EMBL" id="CAE4568675.1"/>
    </source>
</evidence>
<organism evidence="1">
    <name type="scientific">Alexandrium monilatum</name>
    <dbReference type="NCBI Taxonomy" id="311494"/>
    <lineage>
        <taxon>Eukaryota</taxon>
        <taxon>Sar</taxon>
        <taxon>Alveolata</taxon>
        <taxon>Dinophyceae</taxon>
        <taxon>Gonyaulacales</taxon>
        <taxon>Pyrocystaceae</taxon>
        <taxon>Alexandrium</taxon>
    </lineage>
</organism>
<dbReference type="EMBL" id="HBNR01012827">
    <property type="protein sequence ID" value="CAE4568675.1"/>
    <property type="molecule type" value="Transcribed_RNA"/>
</dbReference>
<gene>
    <name evidence="1" type="ORF">AMON00008_LOCUS8294</name>
</gene>
<sequence length="167" mass="17128">MAQAPLSFKQIGDSNAPPNEAFCGLESMARLAANAAFVTLVCLLGISAASRLNRVSNATDSPSKASLAASSTGHPAALQFLEAKLGRFGTAAEACDYCFGSFTKQGTPPAGPVAPACVCMAYPDGREFMLFCATPVSAAGFVADKGGCRCKARNMEQMGSTACEAIQ</sequence>
<proteinExistence type="predicted"/>